<gene>
    <name evidence="2" type="ORF">EDD58_103273</name>
</gene>
<keyword evidence="1" id="KW-0812">Transmembrane</keyword>
<evidence type="ECO:0008006" key="4">
    <source>
        <dbReference type="Google" id="ProtNLM"/>
    </source>
</evidence>
<dbReference type="AlphaFoldDB" id="A0A4R3L7C6"/>
<keyword evidence="1" id="KW-1133">Transmembrane helix</keyword>
<name>A0A4R3L7C6_9BACL</name>
<comment type="caution">
    <text evidence="2">The sequence shown here is derived from an EMBL/GenBank/DDBJ whole genome shotgun (WGS) entry which is preliminary data.</text>
</comment>
<dbReference type="Proteomes" id="UP000294937">
    <property type="component" value="Unassembled WGS sequence"/>
</dbReference>
<proteinExistence type="predicted"/>
<dbReference type="RefSeq" id="WP_131924230.1">
    <property type="nucleotide sequence ID" value="NZ_SMAG01000003.1"/>
</dbReference>
<protein>
    <recommendedName>
        <fullName evidence="4">DUF4829 domain-containing protein</fullName>
    </recommendedName>
</protein>
<dbReference type="EMBL" id="SMAG01000003">
    <property type="protein sequence ID" value="TCS94850.1"/>
    <property type="molecule type" value="Genomic_DNA"/>
</dbReference>
<dbReference type="OrthoDB" id="2990223at2"/>
<organism evidence="2 3">
    <name type="scientific">Hazenella coriacea</name>
    <dbReference type="NCBI Taxonomy" id="1179467"/>
    <lineage>
        <taxon>Bacteria</taxon>
        <taxon>Bacillati</taxon>
        <taxon>Bacillota</taxon>
        <taxon>Bacilli</taxon>
        <taxon>Bacillales</taxon>
        <taxon>Thermoactinomycetaceae</taxon>
        <taxon>Hazenella</taxon>
    </lineage>
</organism>
<evidence type="ECO:0000313" key="3">
    <source>
        <dbReference type="Proteomes" id="UP000294937"/>
    </source>
</evidence>
<feature type="transmembrane region" description="Helical" evidence="1">
    <location>
        <begin position="6"/>
        <end position="26"/>
    </location>
</feature>
<keyword evidence="3" id="KW-1185">Reference proteome</keyword>
<evidence type="ECO:0000256" key="1">
    <source>
        <dbReference type="SAM" id="Phobius"/>
    </source>
</evidence>
<keyword evidence="1" id="KW-0472">Membrane</keyword>
<reference evidence="2 3" key="1">
    <citation type="submission" date="2019-03" db="EMBL/GenBank/DDBJ databases">
        <title>Genomic Encyclopedia of Type Strains, Phase IV (KMG-IV): sequencing the most valuable type-strain genomes for metagenomic binning, comparative biology and taxonomic classification.</title>
        <authorList>
            <person name="Goeker M."/>
        </authorList>
    </citation>
    <scope>NUCLEOTIDE SEQUENCE [LARGE SCALE GENOMIC DNA]</scope>
    <source>
        <strain evidence="2 3">DSM 45707</strain>
    </source>
</reference>
<sequence>MDKKVVYIGLLSFVLVLSLMGNLTLYSEINELNDKIIKLTEQDKATDIAKQFVQLFMMNPTKENEAKLKKITTDQAQKDIFSSEEDHEPLEGEIQQEVVIDNTYFNRKSLKEVNVIVKYRINYQIGDTATSGEYEINVDLIRIADTWKVDTFKFEQADTDLDPVSSEKEEETK</sequence>
<accession>A0A4R3L7C6</accession>
<evidence type="ECO:0000313" key="2">
    <source>
        <dbReference type="EMBL" id="TCS94850.1"/>
    </source>
</evidence>